<feature type="chain" id="PRO_5012412520" description="Organic solvent tolerance-like N-terminal domain-containing protein" evidence="2">
    <location>
        <begin position="33"/>
        <end position="187"/>
    </location>
</feature>
<protein>
    <recommendedName>
        <fullName evidence="3">Organic solvent tolerance-like N-terminal domain-containing protein</fullName>
    </recommendedName>
</protein>
<dbReference type="InterPro" id="IPR005653">
    <property type="entry name" value="OstA-like_N"/>
</dbReference>
<dbReference type="RefSeq" id="WP_075639072.1">
    <property type="nucleotide sequence ID" value="NZ_MKIM01000025.1"/>
</dbReference>
<evidence type="ECO:0000259" key="3">
    <source>
        <dbReference type="Pfam" id="PF03968"/>
    </source>
</evidence>
<dbReference type="GO" id="GO:0030288">
    <property type="term" value="C:outer membrane-bounded periplasmic space"/>
    <property type="evidence" value="ECO:0007669"/>
    <property type="project" value="TreeGrafter"/>
</dbReference>
<dbReference type="Proteomes" id="UP000186894">
    <property type="component" value="Unassembled WGS sequence"/>
</dbReference>
<evidence type="ECO:0000256" key="2">
    <source>
        <dbReference type="SAM" id="SignalP"/>
    </source>
</evidence>
<dbReference type="GO" id="GO:0015920">
    <property type="term" value="P:lipopolysaccharide transport"/>
    <property type="evidence" value="ECO:0007669"/>
    <property type="project" value="TreeGrafter"/>
</dbReference>
<dbReference type="Gene3D" id="2.60.450.10">
    <property type="entry name" value="Lipopolysaccharide (LPS) transport protein A like domain"/>
    <property type="match status" value="1"/>
</dbReference>
<feature type="signal peptide" evidence="2">
    <location>
        <begin position="1"/>
        <end position="32"/>
    </location>
</feature>
<reference evidence="4 5" key="1">
    <citation type="submission" date="2016-09" db="EMBL/GenBank/DDBJ databases">
        <title>Rhizobium oryziradicis sp. nov., isolated from the root of rice.</title>
        <authorList>
            <person name="Zhao J."/>
            <person name="Zhang X."/>
        </authorList>
    </citation>
    <scope>NUCLEOTIDE SEQUENCE [LARGE SCALE GENOMIC DNA]</scope>
    <source>
        <strain evidence="4 5">N19</strain>
    </source>
</reference>
<dbReference type="GO" id="GO:0009279">
    <property type="term" value="C:cell outer membrane"/>
    <property type="evidence" value="ECO:0007669"/>
    <property type="project" value="TreeGrafter"/>
</dbReference>
<accession>A0A1Q8ZT94</accession>
<feature type="domain" description="Organic solvent tolerance-like N-terminal" evidence="3">
    <location>
        <begin position="51"/>
        <end position="164"/>
    </location>
</feature>
<sequence length="187" mass="19990">MTQSHRRISFCFAHTMVAAGLCLSAMAGQAFAQSTSSNMDGLKLSGDKPIQIESDNLEVHQQTNTANFNGNVKVVQGTTTMRSKDMVVKYKGQGAAVTSGDAKIDTIDVMGDVILNTATQQATADKGHFDMNSQIFTLTGNKVVLSEGGNVFVGCKLTVHMTSGEAKLDSCGKRVQIQLDPKSQQKQ</sequence>
<dbReference type="InterPro" id="IPR052037">
    <property type="entry name" value="LPS_export_LptA"/>
</dbReference>
<gene>
    <name evidence="4" type="ORF">BJF95_17655</name>
</gene>
<dbReference type="GO" id="GO:0017089">
    <property type="term" value="F:glycolipid transfer activity"/>
    <property type="evidence" value="ECO:0007669"/>
    <property type="project" value="TreeGrafter"/>
</dbReference>
<evidence type="ECO:0000256" key="1">
    <source>
        <dbReference type="ARBA" id="ARBA00022729"/>
    </source>
</evidence>
<dbReference type="EMBL" id="MKIM01000025">
    <property type="protein sequence ID" value="OLP45158.1"/>
    <property type="molecule type" value="Genomic_DNA"/>
</dbReference>
<name>A0A1Q8ZT94_9HYPH</name>
<keyword evidence="1 2" id="KW-0732">Signal</keyword>
<dbReference type="OrthoDB" id="9811926at2"/>
<keyword evidence="5" id="KW-1185">Reference proteome</keyword>
<dbReference type="PANTHER" id="PTHR36504:SF1">
    <property type="entry name" value="LIPOPOLYSACCHARIDE EXPORT SYSTEM PROTEIN LPTA"/>
    <property type="match status" value="1"/>
</dbReference>
<proteinExistence type="predicted"/>
<evidence type="ECO:0000313" key="5">
    <source>
        <dbReference type="Proteomes" id="UP000186894"/>
    </source>
</evidence>
<dbReference type="Pfam" id="PF03968">
    <property type="entry name" value="LptD_N"/>
    <property type="match status" value="1"/>
</dbReference>
<dbReference type="STRING" id="1867956.BJF95_17655"/>
<comment type="caution">
    <text evidence="4">The sequence shown here is derived from an EMBL/GenBank/DDBJ whole genome shotgun (WGS) entry which is preliminary data.</text>
</comment>
<dbReference type="PANTHER" id="PTHR36504">
    <property type="entry name" value="LIPOPOLYSACCHARIDE EXPORT SYSTEM PROTEIN LPTA"/>
    <property type="match status" value="1"/>
</dbReference>
<evidence type="ECO:0000313" key="4">
    <source>
        <dbReference type="EMBL" id="OLP45158.1"/>
    </source>
</evidence>
<dbReference type="AlphaFoldDB" id="A0A1Q8ZT94"/>
<organism evidence="4 5">
    <name type="scientific">Rhizobium oryziradicis</name>
    <dbReference type="NCBI Taxonomy" id="1867956"/>
    <lineage>
        <taxon>Bacteria</taxon>
        <taxon>Pseudomonadati</taxon>
        <taxon>Pseudomonadota</taxon>
        <taxon>Alphaproteobacteria</taxon>
        <taxon>Hyphomicrobiales</taxon>
        <taxon>Rhizobiaceae</taxon>
        <taxon>Rhizobium/Agrobacterium group</taxon>
        <taxon>Rhizobium</taxon>
    </lineage>
</organism>